<dbReference type="AlphaFoldDB" id="A0A0L0F4X2"/>
<dbReference type="Pfam" id="PF22562">
    <property type="entry name" value="UBA_7"/>
    <property type="match status" value="1"/>
</dbReference>
<name>A0A0L0F4X2_9EUKA</name>
<dbReference type="eggNOG" id="KOG0944">
    <property type="taxonomic scope" value="Eukaryota"/>
</dbReference>
<keyword evidence="3" id="KW-1185">Reference proteome</keyword>
<organism evidence="2 3">
    <name type="scientific">Sphaeroforma arctica JP610</name>
    <dbReference type="NCBI Taxonomy" id="667725"/>
    <lineage>
        <taxon>Eukaryota</taxon>
        <taxon>Ichthyosporea</taxon>
        <taxon>Ichthyophonida</taxon>
        <taxon>Sphaeroforma</taxon>
    </lineage>
</organism>
<dbReference type="PANTHER" id="PTHR46713:SF1">
    <property type="entry name" value="F13M7.16 PROTEIN"/>
    <property type="match status" value="1"/>
</dbReference>
<feature type="domain" description="UBA" evidence="1">
    <location>
        <begin position="3"/>
        <end position="44"/>
    </location>
</feature>
<dbReference type="SUPFAM" id="SSF46934">
    <property type="entry name" value="UBA-like"/>
    <property type="match status" value="1"/>
</dbReference>
<gene>
    <name evidence="2" type="ORF">SARC_16208</name>
</gene>
<evidence type="ECO:0000259" key="1">
    <source>
        <dbReference type="PROSITE" id="PS50030"/>
    </source>
</evidence>
<dbReference type="InterPro" id="IPR015940">
    <property type="entry name" value="UBA"/>
</dbReference>
<evidence type="ECO:0000313" key="3">
    <source>
        <dbReference type="Proteomes" id="UP000054560"/>
    </source>
</evidence>
<dbReference type="Gene3D" id="1.10.8.10">
    <property type="entry name" value="DNA helicase RuvA subunit, C-terminal domain"/>
    <property type="match status" value="1"/>
</dbReference>
<dbReference type="OrthoDB" id="361536at2759"/>
<sequence length="62" mass="6823">MAGVSAELMAQLESMGFPATRCKKALHATGNTNADAATQWLFDHIDDPDIDLEEDGENRMDR</sequence>
<proteinExistence type="predicted"/>
<dbReference type="RefSeq" id="XP_014145155.1">
    <property type="nucleotide sequence ID" value="XM_014289680.1"/>
</dbReference>
<reference evidence="2 3" key="1">
    <citation type="submission" date="2011-02" db="EMBL/GenBank/DDBJ databases">
        <title>The Genome Sequence of Sphaeroforma arctica JP610.</title>
        <authorList>
            <consortium name="The Broad Institute Genome Sequencing Platform"/>
            <person name="Russ C."/>
            <person name="Cuomo C."/>
            <person name="Young S.K."/>
            <person name="Zeng Q."/>
            <person name="Gargeya S."/>
            <person name="Alvarado L."/>
            <person name="Berlin A."/>
            <person name="Chapman S.B."/>
            <person name="Chen Z."/>
            <person name="Freedman E."/>
            <person name="Gellesch M."/>
            <person name="Goldberg J."/>
            <person name="Griggs A."/>
            <person name="Gujja S."/>
            <person name="Heilman E."/>
            <person name="Heiman D."/>
            <person name="Howarth C."/>
            <person name="Mehta T."/>
            <person name="Neiman D."/>
            <person name="Pearson M."/>
            <person name="Roberts A."/>
            <person name="Saif S."/>
            <person name="Shea T."/>
            <person name="Shenoy N."/>
            <person name="Sisk P."/>
            <person name="Stolte C."/>
            <person name="Sykes S."/>
            <person name="White J."/>
            <person name="Yandava C."/>
            <person name="Burger G."/>
            <person name="Gray M.W."/>
            <person name="Holland P.W.H."/>
            <person name="King N."/>
            <person name="Lang F.B.F."/>
            <person name="Roger A.J."/>
            <person name="Ruiz-Trillo I."/>
            <person name="Haas B."/>
            <person name="Nusbaum C."/>
            <person name="Birren B."/>
        </authorList>
    </citation>
    <scope>NUCLEOTIDE SEQUENCE [LARGE SCALE GENOMIC DNA]</scope>
    <source>
        <strain evidence="2 3">JP610</strain>
    </source>
</reference>
<protein>
    <recommendedName>
        <fullName evidence="1">UBA domain-containing protein</fullName>
    </recommendedName>
</protein>
<dbReference type="PANTHER" id="PTHR46713">
    <property type="entry name" value="F13M7.16 PROTEIN"/>
    <property type="match status" value="1"/>
</dbReference>
<dbReference type="Proteomes" id="UP000054560">
    <property type="component" value="Unassembled WGS sequence"/>
</dbReference>
<dbReference type="STRING" id="667725.A0A0L0F4X2"/>
<dbReference type="GeneID" id="25916712"/>
<dbReference type="PROSITE" id="PS50030">
    <property type="entry name" value="UBA"/>
    <property type="match status" value="1"/>
</dbReference>
<dbReference type="EMBL" id="KQ249180">
    <property type="protein sequence ID" value="KNC71253.1"/>
    <property type="molecule type" value="Genomic_DNA"/>
</dbReference>
<evidence type="ECO:0000313" key="2">
    <source>
        <dbReference type="EMBL" id="KNC71253.1"/>
    </source>
</evidence>
<dbReference type="SMART" id="SM00165">
    <property type="entry name" value="UBA"/>
    <property type="match status" value="1"/>
</dbReference>
<dbReference type="InterPro" id="IPR009060">
    <property type="entry name" value="UBA-like_sf"/>
</dbReference>
<accession>A0A0L0F4X2</accession>